<evidence type="ECO:0000313" key="5">
    <source>
        <dbReference type="EMBL" id="QDU59184.1"/>
    </source>
</evidence>
<organism evidence="5 6">
    <name type="scientific">Kolteria novifilia</name>
    <dbReference type="NCBI Taxonomy" id="2527975"/>
    <lineage>
        <taxon>Bacteria</taxon>
        <taxon>Pseudomonadati</taxon>
        <taxon>Planctomycetota</taxon>
        <taxon>Planctomycetia</taxon>
        <taxon>Kolteriales</taxon>
        <taxon>Kolteriaceae</taxon>
        <taxon>Kolteria</taxon>
    </lineage>
</organism>
<feature type="chain" id="PRO_5021887619" evidence="4">
    <location>
        <begin position="33"/>
        <end position="402"/>
    </location>
</feature>
<dbReference type="GO" id="GO:0006006">
    <property type="term" value="P:glucose metabolic process"/>
    <property type="evidence" value="ECO:0007669"/>
    <property type="project" value="UniProtKB-KW"/>
</dbReference>
<keyword evidence="2" id="KW-0119">Carbohydrate metabolism</keyword>
<reference evidence="5 6" key="1">
    <citation type="submission" date="2019-02" db="EMBL/GenBank/DDBJ databases">
        <title>Deep-cultivation of Planctomycetes and their phenomic and genomic characterization uncovers novel biology.</title>
        <authorList>
            <person name="Wiegand S."/>
            <person name="Jogler M."/>
            <person name="Boedeker C."/>
            <person name="Pinto D."/>
            <person name="Vollmers J."/>
            <person name="Rivas-Marin E."/>
            <person name="Kohn T."/>
            <person name="Peeters S.H."/>
            <person name="Heuer A."/>
            <person name="Rast P."/>
            <person name="Oberbeckmann S."/>
            <person name="Bunk B."/>
            <person name="Jeske O."/>
            <person name="Meyerdierks A."/>
            <person name="Storesund J.E."/>
            <person name="Kallscheuer N."/>
            <person name="Luecker S."/>
            <person name="Lage O.M."/>
            <person name="Pohl T."/>
            <person name="Merkel B.J."/>
            <person name="Hornburger P."/>
            <person name="Mueller R.-W."/>
            <person name="Bruemmer F."/>
            <person name="Labrenz M."/>
            <person name="Spormann A.M."/>
            <person name="Op den Camp H."/>
            <person name="Overmann J."/>
            <person name="Amann R."/>
            <person name="Jetten M.S.M."/>
            <person name="Mascher T."/>
            <person name="Medema M.H."/>
            <person name="Devos D.P."/>
            <person name="Kaster A.-K."/>
            <person name="Ovreas L."/>
            <person name="Rohde M."/>
            <person name="Galperin M.Y."/>
            <person name="Jogler C."/>
        </authorList>
    </citation>
    <scope>NUCLEOTIDE SEQUENCE [LARGE SCALE GENOMIC DNA]</scope>
    <source>
        <strain evidence="5 6">Pan216</strain>
    </source>
</reference>
<dbReference type="SUPFAM" id="SSF51004">
    <property type="entry name" value="C-terminal (heme d1) domain of cytochrome cd1-nitrite reductase"/>
    <property type="match status" value="1"/>
</dbReference>
<dbReference type="PANTHER" id="PTHR30344">
    <property type="entry name" value="6-PHOSPHOGLUCONOLACTONASE-RELATED"/>
    <property type="match status" value="1"/>
</dbReference>
<dbReference type="FunFam" id="2.130.10.10:FF:000306">
    <property type="entry name" value="3-carboxymuconate cyclase"/>
    <property type="match status" value="1"/>
</dbReference>
<keyword evidence="6" id="KW-1185">Reference proteome</keyword>
<evidence type="ECO:0000256" key="3">
    <source>
        <dbReference type="SAM" id="MobiDB-lite"/>
    </source>
</evidence>
<dbReference type="InterPro" id="IPR015943">
    <property type="entry name" value="WD40/YVTN_repeat-like_dom_sf"/>
</dbReference>
<keyword evidence="2" id="KW-0313">Glucose metabolism</keyword>
<dbReference type="InterPro" id="IPR050282">
    <property type="entry name" value="Cycloisomerase_2"/>
</dbReference>
<dbReference type="AlphaFoldDB" id="A0A518AWT1"/>
<dbReference type="InterPro" id="IPR019405">
    <property type="entry name" value="Lactonase_7-beta_prop"/>
</dbReference>
<dbReference type="Proteomes" id="UP000317093">
    <property type="component" value="Chromosome"/>
</dbReference>
<dbReference type="EMBL" id="CP036279">
    <property type="protein sequence ID" value="QDU59184.1"/>
    <property type="molecule type" value="Genomic_DNA"/>
</dbReference>
<name>A0A518AWT1_9BACT</name>
<dbReference type="Gene3D" id="2.130.10.10">
    <property type="entry name" value="YVTN repeat-like/Quinoprotein amine dehydrogenase"/>
    <property type="match status" value="1"/>
</dbReference>
<evidence type="ECO:0000256" key="1">
    <source>
        <dbReference type="ARBA" id="ARBA00005564"/>
    </source>
</evidence>
<dbReference type="GO" id="GO:0017057">
    <property type="term" value="F:6-phosphogluconolactonase activity"/>
    <property type="evidence" value="ECO:0007669"/>
    <property type="project" value="UniProtKB-EC"/>
</dbReference>
<accession>A0A518AWT1</accession>
<protein>
    <submittedName>
        <fullName evidence="5">6-phosphogluconolactonase</fullName>
        <ecNumber evidence="5">3.1.1.31</ecNumber>
    </submittedName>
</protein>
<dbReference type="GO" id="GO:0005829">
    <property type="term" value="C:cytosol"/>
    <property type="evidence" value="ECO:0007669"/>
    <property type="project" value="TreeGrafter"/>
</dbReference>
<gene>
    <name evidence="5" type="primary">pgl_1</name>
    <name evidence="5" type="ORF">Pan216_00110</name>
</gene>
<dbReference type="EC" id="3.1.1.31" evidence="5"/>
<sequence length="402" mass="42427" precursor="true">MIRRWGWKVLGLAAVVLLAGIAGGSTTGVAVAEDNVSVSTERPEKMLVYVGTFTRGKNGSKGIYVYELDMKTGLLEPVSTASDDQNPGFLAIHPNKRFLYAVNTMPGGKGKNNGGVSAYAIDPKTGKLTFLNRQASEGNGPCHLAVDATGKNVLVANYGSGSIASLPVGPDGKLKKAASAIQHEGSSIHPTRQKGPHAHSINADPDGKFAFAADLGLDQVIGYKIDPSTGKLIPTNSVRVPAGGGPRHFTFHPSGKFAYVINELNSTITAFVYDPATGMLTPYQNIGTLPLGVVPKNTTAEVQVHPSGKFLYGSNRGHDSIAVFAINEQNGKLTALEHVSTQGETPRNFGIDPTGKFLLVANQNTDNVVVFEIDPETGRLTSTGIEVKIPSPVCVKFLPKAK</sequence>
<comment type="similarity">
    <text evidence="1">Belongs to the cycloisomerase 2 family.</text>
</comment>
<dbReference type="PANTHER" id="PTHR30344:SF1">
    <property type="entry name" value="6-PHOSPHOGLUCONOLACTONASE"/>
    <property type="match status" value="1"/>
</dbReference>
<dbReference type="RefSeq" id="WP_145253183.1">
    <property type="nucleotide sequence ID" value="NZ_CP036279.1"/>
</dbReference>
<dbReference type="OrthoDB" id="9790815at2"/>
<feature type="signal peptide" evidence="4">
    <location>
        <begin position="1"/>
        <end position="32"/>
    </location>
</feature>
<evidence type="ECO:0000313" key="6">
    <source>
        <dbReference type="Proteomes" id="UP000317093"/>
    </source>
</evidence>
<dbReference type="Pfam" id="PF10282">
    <property type="entry name" value="Lactonase"/>
    <property type="match status" value="1"/>
</dbReference>
<evidence type="ECO:0000256" key="4">
    <source>
        <dbReference type="SAM" id="SignalP"/>
    </source>
</evidence>
<keyword evidence="4" id="KW-0732">Signal</keyword>
<proteinExistence type="inferred from homology"/>
<dbReference type="KEGG" id="knv:Pan216_00110"/>
<keyword evidence="5" id="KW-0378">Hydrolase</keyword>
<evidence type="ECO:0000256" key="2">
    <source>
        <dbReference type="ARBA" id="ARBA00022526"/>
    </source>
</evidence>
<feature type="region of interest" description="Disordered" evidence="3">
    <location>
        <begin position="180"/>
        <end position="203"/>
    </location>
</feature>
<dbReference type="InterPro" id="IPR011048">
    <property type="entry name" value="Haem_d1_sf"/>
</dbReference>